<protein>
    <submittedName>
        <fullName evidence="3">TPM domain-containing protein</fullName>
    </submittedName>
</protein>
<dbReference type="Proteomes" id="UP001430679">
    <property type="component" value="Unassembled WGS sequence"/>
</dbReference>
<dbReference type="PANTHER" id="PTHR30373:SF2">
    <property type="entry name" value="UPF0603 PROTEIN YGCG"/>
    <property type="match status" value="1"/>
</dbReference>
<keyword evidence="1" id="KW-0732">Signal</keyword>
<feature type="signal peptide" evidence="1">
    <location>
        <begin position="1"/>
        <end position="20"/>
    </location>
</feature>
<dbReference type="Pfam" id="PF04536">
    <property type="entry name" value="TPM_phosphatase"/>
    <property type="match status" value="1"/>
</dbReference>
<feature type="domain" description="TPM" evidence="2">
    <location>
        <begin position="43"/>
        <end position="166"/>
    </location>
</feature>
<dbReference type="RefSeq" id="WP_230039900.1">
    <property type="nucleotide sequence ID" value="NZ_JAJJMM010000001.1"/>
</dbReference>
<reference evidence="3" key="1">
    <citation type="submission" date="2021-11" db="EMBL/GenBank/DDBJ databases">
        <title>Description of novel Flavobacterium species.</title>
        <authorList>
            <person name="Saticioglu I.B."/>
            <person name="Ay H."/>
            <person name="Altun S."/>
            <person name="Duman M."/>
        </authorList>
    </citation>
    <scope>NUCLEOTIDE SEQUENCE</scope>
    <source>
        <strain evidence="3">F-30</strain>
    </source>
</reference>
<evidence type="ECO:0000313" key="4">
    <source>
        <dbReference type="Proteomes" id="UP001430679"/>
    </source>
</evidence>
<proteinExistence type="predicted"/>
<name>A0ABS8MKY5_9FLAO</name>
<evidence type="ECO:0000313" key="3">
    <source>
        <dbReference type="EMBL" id="MCC9066147.1"/>
    </source>
</evidence>
<evidence type="ECO:0000256" key="1">
    <source>
        <dbReference type="SAM" id="SignalP"/>
    </source>
</evidence>
<dbReference type="InterPro" id="IPR007621">
    <property type="entry name" value="TPM_dom"/>
</dbReference>
<feature type="chain" id="PRO_5045561248" evidence="1">
    <location>
        <begin position="21"/>
        <end position="169"/>
    </location>
</feature>
<comment type="caution">
    <text evidence="3">The sequence shown here is derived from an EMBL/GenBank/DDBJ whole genome shotgun (WGS) entry which is preliminary data.</text>
</comment>
<dbReference type="Gene3D" id="3.10.310.50">
    <property type="match status" value="1"/>
</dbReference>
<evidence type="ECO:0000259" key="2">
    <source>
        <dbReference type="Pfam" id="PF04536"/>
    </source>
</evidence>
<organism evidence="3 4">
    <name type="scientific">Flavobacterium piscisymbiosum</name>
    <dbReference type="NCBI Taxonomy" id="2893753"/>
    <lineage>
        <taxon>Bacteria</taxon>
        <taxon>Pseudomonadati</taxon>
        <taxon>Bacteroidota</taxon>
        <taxon>Flavobacteriia</taxon>
        <taxon>Flavobacteriales</taxon>
        <taxon>Flavobacteriaceae</taxon>
        <taxon>Flavobacterium</taxon>
    </lineage>
</organism>
<accession>A0ABS8MKY5</accession>
<keyword evidence="4" id="KW-1185">Reference proteome</keyword>
<dbReference type="EMBL" id="JAJJMM010000001">
    <property type="protein sequence ID" value="MCC9066147.1"/>
    <property type="molecule type" value="Genomic_DNA"/>
</dbReference>
<sequence length="169" mass="19323">MKKILLLITISFLLPNTFFGQSGKSVPQNPVTENAFSKSYSYVNDFEKILTSNQITTLNTTLKSSEKKSGHKIIVVTISSIKPYTNVPEYAYYLEKYLTDNLKLNPTILIVLSKELRQIQIQSNHKELNTLTQEETRNIISNFAIPEFKKGDFYKGLENAVNQIVKKLE</sequence>
<dbReference type="PANTHER" id="PTHR30373">
    <property type="entry name" value="UPF0603 PROTEIN YGCG"/>
    <property type="match status" value="1"/>
</dbReference>
<gene>
    <name evidence="3" type="ORF">LNP81_24415</name>
</gene>